<feature type="region of interest" description="Disordered" evidence="1">
    <location>
        <begin position="153"/>
        <end position="192"/>
    </location>
</feature>
<evidence type="ECO:0000256" key="2">
    <source>
        <dbReference type="SAM" id="Phobius"/>
    </source>
</evidence>
<evidence type="ECO:0000313" key="4">
    <source>
        <dbReference type="EMBL" id="KIK54904.1"/>
    </source>
</evidence>
<evidence type="ECO:0000256" key="3">
    <source>
        <dbReference type="SAM" id="SignalP"/>
    </source>
</evidence>
<sequence length="224" mass="21944">MALHFALLIAAYAFIEPTLGTAIAERGNVLSEISSGVSSVLGDVTSFVSSVQPEVTSDASSILSDATSFVTSVQSEISSGASSVYGDATSYVASAFGATVVAPGVIETLTSDSRNGIYTIVTSQGGEAITLTDSPAGRPTTFAGHVFTAVVDSGNSGNSGSGDSGSGSNGSNGPNGPSPSPSSSTSTSSNSARRIDMGTISSSGFISCVGMVVGGTLLGAFVAV</sequence>
<proteinExistence type="predicted"/>
<keyword evidence="2" id="KW-1133">Transmembrane helix</keyword>
<feature type="transmembrane region" description="Helical" evidence="2">
    <location>
        <begin position="204"/>
        <end position="223"/>
    </location>
</feature>
<dbReference type="OrthoDB" id="4095724at2759"/>
<keyword evidence="2" id="KW-0472">Membrane</keyword>
<dbReference type="EMBL" id="KN834811">
    <property type="protein sequence ID" value="KIK54904.1"/>
    <property type="molecule type" value="Genomic_DNA"/>
</dbReference>
<dbReference type="HOGENOM" id="CLU_1235153_0_0_1"/>
<feature type="compositionally biased region" description="Low complexity" evidence="1">
    <location>
        <begin position="171"/>
        <end position="191"/>
    </location>
</feature>
<name>A0A0D0BYH5_9AGAR</name>
<reference evidence="4 5" key="1">
    <citation type="submission" date="2014-04" db="EMBL/GenBank/DDBJ databases">
        <title>Evolutionary Origins and Diversification of the Mycorrhizal Mutualists.</title>
        <authorList>
            <consortium name="DOE Joint Genome Institute"/>
            <consortium name="Mycorrhizal Genomics Consortium"/>
            <person name="Kohler A."/>
            <person name="Kuo A."/>
            <person name="Nagy L.G."/>
            <person name="Floudas D."/>
            <person name="Copeland A."/>
            <person name="Barry K.W."/>
            <person name="Cichocki N."/>
            <person name="Veneault-Fourrey C."/>
            <person name="LaButti K."/>
            <person name="Lindquist E.A."/>
            <person name="Lipzen A."/>
            <person name="Lundell T."/>
            <person name="Morin E."/>
            <person name="Murat C."/>
            <person name="Riley R."/>
            <person name="Ohm R."/>
            <person name="Sun H."/>
            <person name="Tunlid A."/>
            <person name="Henrissat B."/>
            <person name="Grigoriev I.V."/>
            <person name="Hibbett D.S."/>
            <person name="Martin F."/>
        </authorList>
    </citation>
    <scope>NUCLEOTIDE SEQUENCE [LARGE SCALE GENOMIC DNA]</scope>
    <source>
        <strain evidence="4 5">FD-317 M1</strain>
    </source>
</reference>
<evidence type="ECO:0000256" key="1">
    <source>
        <dbReference type="SAM" id="MobiDB-lite"/>
    </source>
</evidence>
<keyword evidence="3" id="KW-0732">Signal</keyword>
<evidence type="ECO:0000313" key="5">
    <source>
        <dbReference type="Proteomes" id="UP000053593"/>
    </source>
</evidence>
<protein>
    <submittedName>
        <fullName evidence="4">Unplaced genomic scaffold GYMLUscaffold_63, whole genome shotgun sequence</fullName>
    </submittedName>
</protein>
<feature type="signal peptide" evidence="3">
    <location>
        <begin position="1"/>
        <end position="20"/>
    </location>
</feature>
<feature type="chain" id="PRO_5002207575" evidence="3">
    <location>
        <begin position="21"/>
        <end position="224"/>
    </location>
</feature>
<feature type="compositionally biased region" description="Gly residues" evidence="1">
    <location>
        <begin position="157"/>
        <end position="170"/>
    </location>
</feature>
<organism evidence="4 5">
    <name type="scientific">Collybiopsis luxurians FD-317 M1</name>
    <dbReference type="NCBI Taxonomy" id="944289"/>
    <lineage>
        <taxon>Eukaryota</taxon>
        <taxon>Fungi</taxon>
        <taxon>Dikarya</taxon>
        <taxon>Basidiomycota</taxon>
        <taxon>Agaricomycotina</taxon>
        <taxon>Agaricomycetes</taxon>
        <taxon>Agaricomycetidae</taxon>
        <taxon>Agaricales</taxon>
        <taxon>Marasmiineae</taxon>
        <taxon>Omphalotaceae</taxon>
        <taxon>Collybiopsis</taxon>
        <taxon>Collybiopsis luxurians</taxon>
    </lineage>
</organism>
<keyword evidence="2" id="KW-0812">Transmembrane</keyword>
<gene>
    <name evidence="4" type="ORF">GYMLUDRAFT_87846</name>
</gene>
<dbReference type="AlphaFoldDB" id="A0A0D0BYH5"/>
<dbReference type="Proteomes" id="UP000053593">
    <property type="component" value="Unassembled WGS sequence"/>
</dbReference>
<accession>A0A0D0BYH5</accession>
<keyword evidence="5" id="KW-1185">Reference proteome</keyword>